<name>A0ACC0SAZ4_POPTR</name>
<accession>A0ACC0SAZ4</accession>
<proteinExistence type="predicted"/>
<comment type="caution">
    <text evidence="1">The sequence shown here is derived from an EMBL/GenBank/DDBJ whole genome shotgun (WGS) entry which is preliminary data.</text>
</comment>
<protein>
    <submittedName>
        <fullName evidence="1">Uncharacterized protein</fullName>
    </submittedName>
</protein>
<evidence type="ECO:0000313" key="2">
    <source>
        <dbReference type="Proteomes" id="UP000006729"/>
    </source>
</evidence>
<gene>
    <name evidence="1" type="ORF">POPTR_011G133100v4</name>
</gene>
<keyword evidence="2" id="KW-1185">Reference proteome</keyword>
<organism evidence="1 2">
    <name type="scientific">Populus trichocarpa</name>
    <name type="common">Western balsam poplar</name>
    <name type="synonym">Populus balsamifera subsp. trichocarpa</name>
    <dbReference type="NCBI Taxonomy" id="3694"/>
    <lineage>
        <taxon>Eukaryota</taxon>
        <taxon>Viridiplantae</taxon>
        <taxon>Streptophyta</taxon>
        <taxon>Embryophyta</taxon>
        <taxon>Tracheophyta</taxon>
        <taxon>Spermatophyta</taxon>
        <taxon>Magnoliopsida</taxon>
        <taxon>eudicotyledons</taxon>
        <taxon>Gunneridae</taxon>
        <taxon>Pentapetalae</taxon>
        <taxon>rosids</taxon>
        <taxon>fabids</taxon>
        <taxon>Malpighiales</taxon>
        <taxon>Salicaceae</taxon>
        <taxon>Saliceae</taxon>
        <taxon>Populus</taxon>
    </lineage>
</organism>
<dbReference type="Proteomes" id="UP000006729">
    <property type="component" value="Chromosome 11"/>
</dbReference>
<dbReference type="EMBL" id="CM009300">
    <property type="protein sequence ID" value="KAI9385956.1"/>
    <property type="molecule type" value="Genomic_DNA"/>
</dbReference>
<reference evidence="1 2" key="1">
    <citation type="journal article" date="2006" name="Science">
        <title>The genome of black cottonwood, Populus trichocarpa (Torr. &amp; Gray).</title>
        <authorList>
            <person name="Tuskan G.A."/>
            <person name="Difazio S."/>
            <person name="Jansson S."/>
            <person name="Bohlmann J."/>
            <person name="Grigoriev I."/>
            <person name="Hellsten U."/>
            <person name="Putnam N."/>
            <person name="Ralph S."/>
            <person name="Rombauts S."/>
            <person name="Salamov A."/>
            <person name="Schein J."/>
            <person name="Sterck L."/>
            <person name="Aerts A."/>
            <person name="Bhalerao R.R."/>
            <person name="Bhalerao R.P."/>
            <person name="Blaudez D."/>
            <person name="Boerjan W."/>
            <person name="Brun A."/>
            <person name="Brunner A."/>
            <person name="Busov V."/>
            <person name="Campbell M."/>
            <person name="Carlson J."/>
            <person name="Chalot M."/>
            <person name="Chapman J."/>
            <person name="Chen G.L."/>
            <person name="Cooper D."/>
            <person name="Coutinho P.M."/>
            <person name="Couturier J."/>
            <person name="Covert S."/>
            <person name="Cronk Q."/>
            <person name="Cunningham R."/>
            <person name="Davis J."/>
            <person name="Degroeve S."/>
            <person name="Dejardin A."/>
            <person name="Depamphilis C."/>
            <person name="Detter J."/>
            <person name="Dirks B."/>
            <person name="Dubchak I."/>
            <person name="Duplessis S."/>
            <person name="Ehlting J."/>
            <person name="Ellis B."/>
            <person name="Gendler K."/>
            <person name="Goodstein D."/>
            <person name="Gribskov M."/>
            <person name="Grimwood J."/>
            <person name="Groover A."/>
            <person name="Gunter L."/>
            <person name="Hamberger B."/>
            <person name="Heinze B."/>
            <person name="Helariutta Y."/>
            <person name="Henrissat B."/>
            <person name="Holligan D."/>
            <person name="Holt R."/>
            <person name="Huang W."/>
            <person name="Islam-Faridi N."/>
            <person name="Jones S."/>
            <person name="Jones-Rhoades M."/>
            <person name="Jorgensen R."/>
            <person name="Joshi C."/>
            <person name="Kangasjarvi J."/>
            <person name="Karlsson J."/>
            <person name="Kelleher C."/>
            <person name="Kirkpatrick R."/>
            <person name="Kirst M."/>
            <person name="Kohler A."/>
            <person name="Kalluri U."/>
            <person name="Larimer F."/>
            <person name="Leebens-Mack J."/>
            <person name="Leple J.C."/>
            <person name="Locascio P."/>
            <person name="Lou Y."/>
            <person name="Lucas S."/>
            <person name="Martin F."/>
            <person name="Montanini B."/>
            <person name="Napoli C."/>
            <person name="Nelson D.R."/>
            <person name="Nelson C."/>
            <person name="Nieminen K."/>
            <person name="Nilsson O."/>
            <person name="Pereda V."/>
            <person name="Peter G."/>
            <person name="Philippe R."/>
            <person name="Pilate G."/>
            <person name="Poliakov A."/>
            <person name="Razumovskaya J."/>
            <person name="Richardson P."/>
            <person name="Rinaldi C."/>
            <person name="Ritland K."/>
            <person name="Rouze P."/>
            <person name="Ryaboy D."/>
            <person name="Schmutz J."/>
            <person name="Schrader J."/>
            <person name="Segerman B."/>
            <person name="Shin H."/>
            <person name="Siddiqui A."/>
            <person name="Sterky F."/>
            <person name="Terry A."/>
            <person name="Tsai C.J."/>
            <person name="Uberbacher E."/>
            <person name="Unneberg P."/>
            <person name="Vahala J."/>
            <person name="Wall K."/>
            <person name="Wessler S."/>
            <person name="Yang G."/>
            <person name="Yin T."/>
            <person name="Douglas C."/>
            <person name="Marra M."/>
            <person name="Sandberg G."/>
            <person name="Van de Peer Y."/>
            <person name="Rokhsar D."/>
        </authorList>
    </citation>
    <scope>NUCLEOTIDE SEQUENCE [LARGE SCALE GENOMIC DNA]</scope>
    <source>
        <strain evidence="2">cv. Nisqually</strain>
    </source>
</reference>
<sequence>MPKFKILSNLVRAAIKTTTASTTTASDTTFKSLVSHFESITPPKPETSSKSKKQPETKPQSPPSPAVKSSPGALGLEDFYSETIPTAKDMAKTAKVIEKIINDVLKIKSLGLEEADDEKVVENVFKTPWLSNWKKNNIGIQRKEISYERKQKWIFKNSQVYCFDRLVDTCAFKLGTDATMDVFGMLGRETGLKEFNALMKMCIEQCRETDDENVAKEQISEVLELFISMKEQGFPIEEETYGPFLMLLIDKGMVEEFYFFYGIIKDTNPSEIARLGYYDMCFYIRVNDEKKIQELCNCICTDYGDENISLRVSIFKSLGRLSLEYYVEKFLLVLKNCDYGAEDISTLIFSYATSIPNLAVEDVVSKFKTLHTVMEMSPSSTSYERLIVYSCNSLKVHHAIDMVDQLCEEGFTISINTIHSMLNASEVQRIYSLIYHLDLTPTNETFRRMIGLSVKMKDFDGAIGLLNDLKKLNLTPTAGMYNAIMDGYFREKNISGALMVLEQMKLADVKPDSATYSCLISNCDNEDQITKCYEEMKVAGIQVSKQSIYGAH</sequence>
<evidence type="ECO:0000313" key="1">
    <source>
        <dbReference type="EMBL" id="KAI9385956.1"/>
    </source>
</evidence>